<organism evidence="2 3">
    <name type="scientific">Caproiciproducens faecalis</name>
    <dbReference type="NCBI Taxonomy" id="2820301"/>
    <lineage>
        <taxon>Bacteria</taxon>
        <taxon>Bacillati</taxon>
        <taxon>Bacillota</taxon>
        <taxon>Clostridia</taxon>
        <taxon>Eubacteriales</taxon>
        <taxon>Acutalibacteraceae</taxon>
        <taxon>Caproiciproducens</taxon>
    </lineage>
</organism>
<name>A0ABS7DQN5_9FIRM</name>
<protein>
    <submittedName>
        <fullName evidence="2">Uncharacterized protein</fullName>
    </submittedName>
</protein>
<feature type="region of interest" description="Disordered" evidence="1">
    <location>
        <begin position="1"/>
        <end position="20"/>
    </location>
</feature>
<dbReference type="Proteomes" id="UP000719942">
    <property type="component" value="Unassembled WGS sequence"/>
</dbReference>
<gene>
    <name evidence="2" type="ORF">J5W02_12380</name>
</gene>
<reference evidence="2 3" key="1">
    <citation type="submission" date="2021-03" db="EMBL/GenBank/DDBJ databases">
        <title>Caproiciproducens sp. nov. isolated from feces of cow.</title>
        <authorList>
            <person name="Choi J.-Y."/>
        </authorList>
    </citation>
    <scope>NUCLEOTIDE SEQUENCE [LARGE SCALE GENOMIC DNA]</scope>
    <source>
        <strain evidence="2 3">AGMB10547</strain>
    </source>
</reference>
<accession>A0ABS7DQN5</accession>
<keyword evidence="3" id="KW-1185">Reference proteome</keyword>
<dbReference type="EMBL" id="JAGFNZ010000005">
    <property type="protein sequence ID" value="MBW7573607.1"/>
    <property type="molecule type" value="Genomic_DNA"/>
</dbReference>
<proteinExistence type="predicted"/>
<evidence type="ECO:0000313" key="2">
    <source>
        <dbReference type="EMBL" id="MBW7573607.1"/>
    </source>
</evidence>
<evidence type="ECO:0000313" key="3">
    <source>
        <dbReference type="Proteomes" id="UP000719942"/>
    </source>
</evidence>
<sequence>MVNWPDQQKDSSFSAEKITLRGKSPKDVQADLLAGEPDDLAIDFTNVIDYQKGGSN</sequence>
<dbReference type="RefSeq" id="WP_219966012.1">
    <property type="nucleotide sequence ID" value="NZ_JAGFNZ010000005.1"/>
</dbReference>
<evidence type="ECO:0000256" key="1">
    <source>
        <dbReference type="SAM" id="MobiDB-lite"/>
    </source>
</evidence>
<comment type="caution">
    <text evidence="2">The sequence shown here is derived from an EMBL/GenBank/DDBJ whole genome shotgun (WGS) entry which is preliminary data.</text>
</comment>